<gene>
    <name evidence="1" type="ORF">BDY19DRAFT_402627</name>
</gene>
<dbReference type="Proteomes" id="UP001055072">
    <property type="component" value="Unassembled WGS sequence"/>
</dbReference>
<accession>A0ACB8UFH7</accession>
<reference evidence="1" key="1">
    <citation type="journal article" date="2021" name="Environ. Microbiol.">
        <title>Gene family expansions and transcriptome signatures uncover fungal adaptations to wood decay.</title>
        <authorList>
            <person name="Hage H."/>
            <person name="Miyauchi S."/>
            <person name="Viragh M."/>
            <person name="Drula E."/>
            <person name="Min B."/>
            <person name="Chaduli D."/>
            <person name="Navarro D."/>
            <person name="Favel A."/>
            <person name="Norest M."/>
            <person name="Lesage-Meessen L."/>
            <person name="Balint B."/>
            <person name="Merenyi Z."/>
            <person name="de Eugenio L."/>
            <person name="Morin E."/>
            <person name="Martinez A.T."/>
            <person name="Baldrian P."/>
            <person name="Stursova M."/>
            <person name="Martinez M.J."/>
            <person name="Novotny C."/>
            <person name="Magnuson J.K."/>
            <person name="Spatafora J.W."/>
            <person name="Maurice S."/>
            <person name="Pangilinan J."/>
            <person name="Andreopoulos W."/>
            <person name="LaButti K."/>
            <person name="Hundley H."/>
            <person name="Na H."/>
            <person name="Kuo A."/>
            <person name="Barry K."/>
            <person name="Lipzen A."/>
            <person name="Henrissat B."/>
            <person name="Riley R."/>
            <person name="Ahrendt S."/>
            <person name="Nagy L.G."/>
            <person name="Grigoriev I.V."/>
            <person name="Martin F."/>
            <person name="Rosso M.N."/>
        </authorList>
    </citation>
    <scope>NUCLEOTIDE SEQUENCE</scope>
    <source>
        <strain evidence="1">CBS 384.51</strain>
    </source>
</reference>
<sequence length="339" mass="37708">MSDYFDFEFIDGSDSSELIPESAFLEGGDFQFLDLDPATCQIGTLSEQSGTLDPTPHELIQATVQISDTFNLNTNHDSIPPNTIILSIDNTVFAVHHHRLLACSINNFGGYLQSNNLPSRENFISFLVSEPSDVLNVLLHTIYNIPCDVYSPSLSSISSSLSTFDKYGLVPFERFLSKGTPLFTTILNRAVVDPIETYALAASYALEDLAVAASAYTLHVKLHTLCPDIVDKMGTRYMQRLYNLHGSRMDKLRELLDRKLYPHVATPTCSVEKRQVVSRALNLAGKQVMYDASPAMTRSGIENVMRGVADSVACADCREAAHKHIKEISTQWMIFERTI</sequence>
<keyword evidence="2" id="KW-1185">Reference proteome</keyword>
<name>A0ACB8UFH7_9APHY</name>
<evidence type="ECO:0000313" key="1">
    <source>
        <dbReference type="EMBL" id="KAI0093014.1"/>
    </source>
</evidence>
<evidence type="ECO:0000313" key="2">
    <source>
        <dbReference type="Proteomes" id="UP001055072"/>
    </source>
</evidence>
<dbReference type="EMBL" id="MU274902">
    <property type="protein sequence ID" value="KAI0093014.1"/>
    <property type="molecule type" value="Genomic_DNA"/>
</dbReference>
<organism evidence="1 2">
    <name type="scientific">Irpex rosettiformis</name>
    <dbReference type="NCBI Taxonomy" id="378272"/>
    <lineage>
        <taxon>Eukaryota</taxon>
        <taxon>Fungi</taxon>
        <taxon>Dikarya</taxon>
        <taxon>Basidiomycota</taxon>
        <taxon>Agaricomycotina</taxon>
        <taxon>Agaricomycetes</taxon>
        <taxon>Polyporales</taxon>
        <taxon>Irpicaceae</taxon>
        <taxon>Irpex</taxon>
    </lineage>
</organism>
<protein>
    <submittedName>
        <fullName evidence="1">Uncharacterized protein</fullName>
    </submittedName>
</protein>
<comment type="caution">
    <text evidence="1">The sequence shown here is derived from an EMBL/GenBank/DDBJ whole genome shotgun (WGS) entry which is preliminary data.</text>
</comment>
<proteinExistence type="predicted"/>